<keyword evidence="3" id="KW-0645">Protease</keyword>
<feature type="region of interest" description="Disordered" evidence="6">
    <location>
        <begin position="147"/>
        <end position="208"/>
    </location>
</feature>
<organism evidence="8 9">
    <name type="scientific">Podospora aff. communis PSN243</name>
    <dbReference type="NCBI Taxonomy" id="3040156"/>
    <lineage>
        <taxon>Eukaryota</taxon>
        <taxon>Fungi</taxon>
        <taxon>Dikarya</taxon>
        <taxon>Ascomycota</taxon>
        <taxon>Pezizomycotina</taxon>
        <taxon>Sordariomycetes</taxon>
        <taxon>Sordariomycetidae</taxon>
        <taxon>Sordariales</taxon>
        <taxon>Podosporaceae</taxon>
        <taxon>Podospora</taxon>
    </lineage>
</organism>
<dbReference type="InterPro" id="IPR003653">
    <property type="entry name" value="Peptidase_C48_C"/>
</dbReference>
<dbReference type="AlphaFoldDB" id="A0AAV9GWP0"/>
<keyword evidence="4" id="KW-0833">Ubl conjugation pathway</keyword>
<dbReference type="GO" id="GO:0005634">
    <property type="term" value="C:nucleus"/>
    <property type="evidence" value="ECO:0007669"/>
    <property type="project" value="TreeGrafter"/>
</dbReference>
<evidence type="ECO:0000256" key="5">
    <source>
        <dbReference type="ARBA" id="ARBA00022801"/>
    </source>
</evidence>
<reference evidence="8" key="2">
    <citation type="submission" date="2023-05" db="EMBL/GenBank/DDBJ databases">
        <authorList>
            <consortium name="Lawrence Berkeley National Laboratory"/>
            <person name="Steindorff A."/>
            <person name="Hensen N."/>
            <person name="Bonometti L."/>
            <person name="Westerberg I."/>
            <person name="Brannstrom I.O."/>
            <person name="Guillou S."/>
            <person name="Cros-Aarteil S."/>
            <person name="Calhoun S."/>
            <person name="Haridas S."/>
            <person name="Kuo A."/>
            <person name="Mondo S."/>
            <person name="Pangilinan J."/>
            <person name="Riley R."/>
            <person name="Labutti K."/>
            <person name="Andreopoulos B."/>
            <person name="Lipzen A."/>
            <person name="Chen C."/>
            <person name="Yanf M."/>
            <person name="Daum C."/>
            <person name="Ng V."/>
            <person name="Clum A."/>
            <person name="Ohm R."/>
            <person name="Martin F."/>
            <person name="Silar P."/>
            <person name="Natvig D."/>
            <person name="Lalanne C."/>
            <person name="Gautier V."/>
            <person name="Ament-Velasquez S.L."/>
            <person name="Kruys A."/>
            <person name="Hutchinson M.I."/>
            <person name="Powell A.J."/>
            <person name="Barry K."/>
            <person name="Miller A.N."/>
            <person name="Grigoriev I.V."/>
            <person name="Debuchy R."/>
            <person name="Gladieux P."/>
            <person name="Thoren M.H."/>
            <person name="Johannesson H."/>
        </authorList>
    </citation>
    <scope>NUCLEOTIDE SEQUENCE</scope>
    <source>
        <strain evidence="8">PSN243</strain>
    </source>
</reference>
<feature type="region of interest" description="Disordered" evidence="6">
    <location>
        <begin position="727"/>
        <end position="759"/>
    </location>
</feature>
<comment type="caution">
    <text evidence="8">The sequence shown here is derived from an EMBL/GenBank/DDBJ whole genome shotgun (WGS) entry which is preliminary data.</text>
</comment>
<dbReference type="InterPro" id="IPR057501">
    <property type="entry name" value="DeUb_enz_PH"/>
</dbReference>
<evidence type="ECO:0000256" key="2">
    <source>
        <dbReference type="ARBA" id="ARBA00022553"/>
    </source>
</evidence>
<evidence type="ECO:0000259" key="7">
    <source>
        <dbReference type="PROSITE" id="PS50600"/>
    </source>
</evidence>
<comment type="similarity">
    <text evidence="1">Belongs to the peptidase C48 family.</text>
</comment>
<dbReference type="EMBL" id="MU865921">
    <property type="protein sequence ID" value="KAK4453098.1"/>
    <property type="molecule type" value="Genomic_DNA"/>
</dbReference>
<evidence type="ECO:0000256" key="4">
    <source>
        <dbReference type="ARBA" id="ARBA00022786"/>
    </source>
</evidence>
<dbReference type="GO" id="GO:0016926">
    <property type="term" value="P:protein desumoylation"/>
    <property type="evidence" value="ECO:0007669"/>
    <property type="project" value="TreeGrafter"/>
</dbReference>
<feature type="compositionally biased region" description="Polar residues" evidence="6">
    <location>
        <begin position="36"/>
        <end position="48"/>
    </location>
</feature>
<feature type="compositionally biased region" description="Low complexity" evidence="6">
    <location>
        <begin position="906"/>
        <end position="918"/>
    </location>
</feature>
<dbReference type="InterPro" id="IPR038765">
    <property type="entry name" value="Papain-like_cys_pep_sf"/>
</dbReference>
<dbReference type="InterPro" id="IPR051947">
    <property type="entry name" value="Sentrin-specific_protease"/>
</dbReference>
<dbReference type="Pfam" id="PF25424">
    <property type="entry name" value="PH_35"/>
    <property type="match status" value="1"/>
</dbReference>
<feature type="compositionally biased region" description="Basic and acidic residues" evidence="6">
    <location>
        <begin position="727"/>
        <end position="740"/>
    </location>
</feature>
<dbReference type="GO" id="GO:0005737">
    <property type="term" value="C:cytoplasm"/>
    <property type="evidence" value="ECO:0007669"/>
    <property type="project" value="TreeGrafter"/>
</dbReference>
<reference evidence="8" key="1">
    <citation type="journal article" date="2023" name="Mol. Phylogenet. Evol.">
        <title>Genome-scale phylogeny and comparative genomics of the fungal order Sordariales.</title>
        <authorList>
            <person name="Hensen N."/>
            <person name="Bonometti L."/>
            <person name="Westerberg I."/>
            <person name="Brannstrom I.O."/>
            <person name="Guillou S."/>
            <person name="Cros-Aarteil S."/>
            <person name="Calhoun S."/>
            <person name="Haridas S."/>
            <person name="Kuo A."/>
            <person name="Mondo S."/>
            <person name="Pangilinan J."/>
            <person name="Riley R."/>
            <person name="LaButti K."/>
            <person name="Andreopoulos B."/>
            <person name="Lipzen A."/>
            <person name="Chen C."/>
            <person name="Yan M."/>
            <person name="Daum C."/>
            <person name="Ng V."/>
            <person name="Clum A."/>
            <person name="Steindorff A."/>
            <person name="Ohm R.A."/>
            <person name="Martin F."/>
            <person name="Silar P."/>
            <person name="Natvig D.O."/>
            <person name="Lalanne C."/>
            <person name="Gautier V."/>
            <person name="Ament-Velasquez S.L."/>
            <person name="Kruys A."/>
            <person name="Hutchinson M.I."/>
            <person name="Powell A.J."/>
            <person name="Barry K."/>
            <person name="Miller A.N."/>
            <person name="Grigoriev I.V."/>
            <person name="Debuchy R."/>
            <person name="Gladieux P."/>
            <person name="Hiltunen Thoren M."/>
            <person name="Johannesson H."/>
        </authorList>
    </citation>
    <scope>NUCLEOTIDE SEQUENCE</scope>
    <source>
        <strain evidence="8">PSN243</strain>
    </source>
</reference>
<dbReference type="PROSITE" id="PS50600">
    <property type="entry name" value="ULP_PROTEASE"/>
    <property type="match status" value="1"/>
</dbReference>
<feature type="region of interest" description="Disordered" evidence="6">
    <location>
        <begin position="652"/>
        <end position="674"/>
    </location>
</feature>
<feature type="compositionally biased region" description="Basic and acidic residues" evidence="6">
    <location>
        <begin position="652"/>
        <end position="661"/>
    </location>
</feature>
<evidence type="ECO:0000313" key="8">
    <source>
        <dbReference type="EMBL" id="KAK4453098.1"/>
    </source>
</evidence>
<name>A0AAV9GWP0_9PEZI</name>
<feature type="compositionally biased region" description="Basic and acidic residues" evidence="6">
    <location>
        <begin position="1113"/>
        <end position="1123"/>
    </location>
</feature>
<protein>
    <recommendedName>
        <fullName evidence="7">Ubiquitin-like protease family profile domain-containing protein</fullName>
    </recommendedName>
</protein>
<gene>
    <name evidence="8" type="ORF">QBC34DRAFT_216681</name>
</gene>
<accession>A0AAV9GWP0</accession>
<keyword evidence="2" id="KW-0597">Phosphoprotein</keyword>
<evidence type="ECO:0000256" key="3">
    <source>
        <dbReference type="ARBA" id="ARBA00022670"/>
    </source>
</evidence>
<dbReference type="Pfam" id="PF02902">
    <property type="entry name" value="Peptidase_C48"/>
    <property type="match status" value="1"/>
</dbReference>
<feature type="domain" description="Ubiquitin-like protease family profile" evidence="7">
    <location>
        <begin position="545"/>
        <end position="831"/>
    </location>
</feature>
<feature type="compositionally biased region" description="Basic and acidic residues" evidence="6">
    <location>
        <begin position="1043"/>
        <end position="1055"/>
    </location>
</feature>
<feature type="compositionally biased region" description="Basic and acidic residues" evidence="6">
    <location>
        <begin position="1081"/>
        <end position="1093"/>
    </location>
</feature>
<keyword evidence="9" id="KW-1185">Reference proteome</keyword>
<evidence type="ECO:0000313" key="9">
    <source>
        <dbReference type="Proteomes" id="UP001321760"/>
    </source>
</evidence>
<keyword evidence="5" id="KW-0378">Hydrolase</keyword>
<dbReference type="GO" id="GO:0006508">
    <property type="term" value="P:proteolysis"/>
    <property type="evidence" value="ECO:0007669"/>
    <property type="project" value="UniProtKB-KW"/>
</dbReference>
<dbReference type="Gene3D" id="3.40.395.10">
    <property type="entry name" value="Adenoviral Proteinase, Chain A"/>
    <property type="match status" value="1"/>
</dbReference>
<feature type="region of interest" description="Disordered" evidence="6">
    <location>
        <begin position="894"/>
        <end position="1153"/>
    </location>
</feature>
<evidence type="ECO:0000256" key="6">
    <source>
        <dbReference type="SAM" id="MobiDB-lite"/>
    </source>
</evidence>
<dbReference type="PANTHER" id="PTHR46896">
    <property type="entry name" value="SENTRIN-SPECIFIC PROTEASE"/>
    <property type="match status" value="1"/>
</dbReference>
<feature type="region of interest" description="Disordered" evidence="6">
    <location>
        <begin position="492"/>
        <end position="517"/>
    </location>
</feature>
<evidence type="ECO:0000256" key="1">
    <source>
        <dbReference type="ARBA" id="ARBA00005234"/>
    </source>
</evidence>
<dbReference type="PANTHER" id="PTHR46896:SF3">
    <property type="entry name" value="FI06413P-RELATED"/>
    <property type="match status" value="1"/>
</dbReference>
<sequence length="1188" mass="131164">MKGAVKMPPPGTSRLRGIGSVQPRNTLDGSNGIRGLQQSIFVPDTSASKRARPPSAIPDGPATKKQRAGYTTSHLAVIEDDDFGRSPTGELCGSQASGRGLTATVFSEFRNVDNSNRLFTSTKRRPRGLSTGKLRSLEILNDRIQDDDHDELGPYQAAAPGSRAVPGPRYKAGISYDGPRAGGDASDSQFYAGGHSRNAQHESNKRRRIGARMYDNDLDELGDDITSVNNRAPAHQLGNSAASISHKADIPRTNWAGKPQALDSEQGVPVAAAMCLKNLRYKEPSDEDEGVQDVQCFLRPDSTNGLRAFAADGHLLREFSWIKITTDTGRLHYNKQCPFIKVHQRLDNKSGIGSTMVLRFRNAEDAGWIKNWASTRLKVSALELESDKLASTWSNVMEAVMKELNKGPSSRRPSPDSANLAKEPVGIQARSREGGVAVPPPRSLDSRIRLLRKEETHSSPRKLVVSDIEQPPRKMLRSRTDLDAALSELANSDVEVLPQTPPTRRSRRKRPSGGEPVVVEDIPRWTEQNPGWDKHWDQPLVYNRSRVDKEDIPRLDEGQCLNDNIIDFGLRFLFDAFDKKSSLTGRVYLHSTHFHTKLTSNKTYKDKINYDGVKSWTSKVDLLSYDYVVVPVNEQFHWWLAIICNPGRLDPDATRPTDNKNEPPPQEISSDVELTGVVERGPLDSPRESTAADLSHLSIQSPRVAGHIQNDVNRDRDQEGHVVDLVREDGGEKIAAESTRKPAKRGRRSAGPPPKVYDPQETRIITLDSLGGGHSNSVTCLKYYLAAEFQHKRKKVIESLPKQLGTKATNIPEQDNFHDCGIYLLGYAQEFFKNPDKFVHGLLQRELPSWTIRASERRRALRDTIIIEHRRLHGIDEPAGIEEPHSIMSMKATVMPRSQQEEIVDTTTTPTSSRPSSSGPKLPIKKLQAGQEHVESPDEAAPNPPDNGGPRAAVAELSSEPSPNGTKLPGRLPSAESSRDEVSLLPSHDVKGSHSDAEPRVAENRPDSWQDSDDPVEFIPTLPVSSSPKARSDSEDVTVSKYSELKSPKASDKKPTAKRGSSEDIEVVGANKVVRRNRAGTPDRRPNARRDSGDFSEIPTSAFFASRPPASTQEKKPSVRERAAISLAFAQSRVAPPQPASSPPSRIQLQGQSRRVVPRVQAAELVREIPVDVDLTKEEPADVTYMEV</sequence>
<dbReference type="Proteomes" id="UP001321760">
    <property type="component" value="Unassembled WGS sequence"/>
</dbReference>
<dbReference type="GO" id="GO:0070139">
    <property type="term" value="F:SUMO-specific endopeptidase activity"/>
    <property type="evidence" value="ECO:0007669"/>
    <property type="project" value="TreeGrafter"/>
</dbReference>
<proteinExistence type="inferred from homology"/>
<feature type="compositionally biased region" description="Basic and acidic residues" evidence="6">
    <location>
        <begin position="977"/>
        <end position="1008"/>
    </location>
</feature>
<dbReference type="SUPFAM" id="SSF54001">
    <property type="entry name" value="Cysteine proteinases"/>
    <property type="match status" value="1"/>
</dbReference>
<feature type="region of interest" description="Disordered" evidence="6">
    <location>
        <begin position="1"/>
        <end position="69"/>
    </location>
</feature>
<feature type="region of interest" description="Disordered" evidence="6">
    <location>
        <begin position="404"/>
        <end position="442"/>
    </location>
</feature>